<evidence type="ECO:0000256" key="6">
    <source>
        <dbReference type="ARBA" id="ARBA00025527"/>
    </source>
</evidence>
<dbReference type="PANTHER" id="PTHR48078:SF6">
    <property type="entry name" value="L-THREONINE DEHYDRATASE CATABOLIC TDCB"/>
    <property type="match status" value="1"/>
</dbReference>
<dbReference type="PANTHER" id="PTHR48078">
    <property type="entry name" value="THREONINE DEHYDRATASE, MITOCHONDRIAL-RELATED"/>
    <property type="match status" value="1"/>
</dbReference>
<dbReference type="EMBL" id="JBHSEF010000009">
    <property type="protein sequence ID" value="MFC4353840.1"/>
    <property type="molecule type" value="Genomic_DNA"/>
</dbReference>
<dbReference type="RefSeq" id="WP_378140391.1">
    <property type="nucleotide sequence ID" value="NZ_JBHSEF010000009.1"/>
</dbReference>
<comment type="subunit">
    <text evidence="7">In the native structure, TdcB is in a dimeric form, whereas in the TdcB-AMP complex, it exists in a tetrameric form (dimer of dimers).</text>
</comment>
<comment type="pathway">
    <text evidence="7">Amino-acid degradation; L-threonine degradation via propanoate pathway; propanoate from L-threonine: step 1/4.</text>
</comment>
<dbReference type="Gene3D" id="3.40.50.1100">
    <property type="match status" value="2"/>
</dbReference>
<dbReference type="GO" id="GO:0004794">
    <property type="term" value="F:threonine deaminase activity"/>
    <property type="evidence" value="ECO:0007669"/>
    <property type="project" value="UniProtKB-EC"/>
</dbReference>
<comment type="catalytic activity">
    <reaction evidence="1 7">
        <text>L-threonine = 2-oxobutanoate + NH4(+)</text>
        <dbReference type="Rhea" id="RHEA:22108"/>
        <dbReference type="ChEBI" id="CHEBI:16763"/>
        <dbReference type="ChEBI" id="CHEBI:28938"/>
        <dbReference type="ChEBI" id="CHEBI:57926"/>
        <dbReference type="EC" id="4.3.1.19"/>
    </reaction>
</comment>
<dbReference type="InterPro" id="IPR050147">
    <property type="entry name" value="Ser/Thr_Dehydratase"/>
</dbReference>
<dbReference type="InterPro" id="IPR001926">
    <property type="entry name" value="TrpB-like_PALP"/>
</dbReference>
<dbReference type="InterPro" id="IPR005789">
    <property type="entry name" value="Thr_deHydtase_catblc"/>
</dbReference>
<keyword evidence="5 7" id="KW-0456">Lyase</keyword>
<evidence type="ECO:0000313" key="10">
    <source>
        <dbReference type="Proteomes" id="UP001595733"/>
    </source>
</evidence>
<keyword evidence="10" id="KW-1185">Reference proteome</keyword>
<dbReference type="SUPFAM" id="SSF53686">
    <property type="entry name" value="Tryptophan synthase beta subunit-like PLP-dependent enzymes"/>
    <property type="match status" value="1"/>
</dbReference>
<dbReference type="Pfam" id="PF00291">
    <property type="entry name" value="PALP"/>
    <property type="match status" value="1"/>
</dbReference>
<accession>A0ABV8URF4</accession>
<comment type="function">
    <text evidence="6 7">Catalyzes the anaerobic formation of alpha-ketobutyrate and ammonia from threonine in a two-step reaction. The first step involved a dehydration of threonine and a production of enamine intermediates (aminocrotonate), which tautomerizes to its imine form (iminobutyrate). Both intermediates are unstable and short-lived. The second step is the nonenzymatic hydrolysis of the enamine/imine intermediates to form 2-ketobutyrate and free ammonia. In the low water environment of the cell, the second step is accelerated by RidA.</text>
</comment>
<protein>
    <recommendedName>
        <fullName evidence="7">L-threonine dehydratase catabolic TdcB</fullName>
        <ecNumber evidence="7">4.3.1.19</ecNumber>
    </recommendedName>
    <alternativeName>
        <fullName evidence="7">Threonine deaminase</fullName>
    </alternativeName>
</protein>
<keyword evidence="4 7" id="KW-0663">Pyridoxal phosphate</keyword>
<evidence type="ECO:0000313" key="9">
    <source>
        <dbReference type="EMBL" id="MFC4353840.1"/>
    </source>
</evidence>
<evidence type="ECO:0000256" key="3">
    <source>
        <dbReference type="ARBA" id="ARBA00010869"/>
    </source>
</evidence>
<evidence type="ECO:0000256" key="5">
    <source>
        <dbReference type="ARBA" id="ARBA00023239"/>
    </source>
</evidence>
<evidence type="ECO:0000256" key="2">
    <source>
        <dbReference type="ARBA" id="ARBA00001933"/>
    </source>
</evidence>
<organism evidence="9 10">
    <name type="scientific">Chryseomicrobium palamuruense</name>
    <dbReference type="NCBI Taxonomy" id="682973"/>
    <lineage>
        <taxon>Bacteria</taxon>
        <taxon>Bacillati</taxon>
        <taxon>Bacillota</taxon>
        <taxon>Bacilli</taxon>
        <taxon>Bacillales</taxon>
        <taxon>Caryophanaceae</taxon>
        <taxon>Chryseomicrobium</taxon>
    </lineage>
</organism>
<evidence type="ECO:0000256" key="1">
    <source>
        <dbReference type="ARBA" id="ARBA00001274"/>
    </source>
</evidence>
<reference evidence="10" key="1">
    <citation type="journal article" date="2019" name="Int. J. Syst. Evol. Microbiol.">
        <title>The Global Catalogue of Microorganisms (GCM) 10K type strain sequencing project: providing services to taxonomists for standard genome sequencing and annotation.</title>
        <authorList>
            <consortium name="The Broad Institute Genomics Platform"/>
            <consortium name="The Broad Institute Genome Sequencing Center for Infectious Disease"/>
            <person name="Wu L."/>
            <person name="Ma J."/>
        </authorList>
    </citation>
    <scope>NUCLEOTIDE SEQUENCE [LARGE SCALE GENOMIC DNA]</scope>
    <source>
        <strain evidence="10">CCUG 50353</strain>
    </source>
</reference>
<comment type="similarity">
    <text evidence="3 7">Belongs to the serine/threonine dehydratase family.</text>
</comment>
<proteinExistence type="inferred from homology"/>
<evidence type="ECO:0000259" key="8">
    <source>
        <dbReference type="Pfam" id="PF00291"/>
    </source>
</evidence>
<keyword evidence="7" id="KW-0547">Nucleotide-binding</keyword>
<evidence type="ECO:0000256" key="4">
    <source>
        <dbReference type="ARBA" id="ARBA00022898"/>
    </source>
</evidence>
<feature type="domain" description="Tryptophan synthase beta chain-like PALP" evidence="8">
    <location>
        <begin position="5"/>
        <end position="293"/>
    </location>
</feature>
<name>A0ABV8URF4_9BACL</name>
<gene>
    <name evidence="9" type="primary">ilvA</name>
    <name evidence="9" type="ORF">ACFO0S_02010</name>
</gene>
<dbReference type="CDD" id="cd01562">
    <property type="entry name" value="Thr-dehyd"/>
    <property type="match status" value="1"/>
</dbReference>
<dbReference type="InterPro" id="IPR036052">
    <property type="entry name" value="TrpB-like_PALP_sf"/>
</dbReference>
<dbReference type="NCBIfam" id="TIGR01127">
    <property type="entry name" value="ilvA_1Cterm"/>
    <property type="match status" value="1"/>
</dbReference>
<evidence type="ECO:0000256" key="7">
    <source>
        <dbReference type="RuleBase" id="RU363083"/>
    </source>
</evidence>
<comment type="cofactor">
    <cofactor evidence="2 7">
        <name>pyridoxal 5'-phosphate</name>
        <dbReference type="ChEBI" id="CHEBI:597326"/>
    </cofactor>
</comment>
<comment type="caution">
    <text evidence="9">The sequence shown here is derived from an EMBL/GenBank/DDBJ whole genome shotgun (WGS) entry which is preliminary data.</text>
</comment>
<dbReference type="Proteomes" id="UP001595733">
    <property type="component" value="Unassembled WGS sequence"/>
</dbReference>
<sequence>MAKIRNLIHATPLKQSSTINRRAGYNVYLKLENLQRTGSFKVRGALNKVLSLSTKELERGVIAASAGNHAQGVALACKLRNAQAYIYMPVHTPETKIKATRAYGASVILAGDTYDEAYAHALQHCVLNNHTFVHAFDDEDVIAGQGTLALEMLKQNPNLDTLIVPVGGGGLIAGIAITAKRQNPYIKIVGVQAASVPGVHLKFNRLRDNTGLSWKTMAEGIQVRNPGSLTYPLIEEFVDEIVTVTEEEIADTILFMLEREKLLVEGAGAVAVAAVLHGHLNHLPKEVGCIVSGGNLDYDKLQCLSSKEY</sequence>
<dbReference type="EC" id="4.3.1.19" evidence="7"/>